<comment type="similarity">
    <text evidence="2 10">Belongs to the eIF-2B alpha/beta/delta subunits family.</text>
</comment>
<evidence type="ECO:0000256" key="7">
    <source>
        <dbReference type="ARBA" id="ARBA00044208"/>
    </source>
</evidence>
<dbReference type="AlphaFoldDB" id="A0A087TBL0"/>
<gene>
    <name evidence="11" type="ORF">X975_00052</name>
</gene>
<dbReference type="InterPro" id="IPR000649">
    <property type="entry name" value="IF-2B-related"/>
</dbReference>
<dbReference type="InterPro" id="IPR042529">
    <property type="entry name" value="IF_2B-like_C"/>
</dbReference>
<dbReference type="OMA" id="IREMQTH"/>
<dbReference type="EMBL" id="KK114459">
    <property type="protein sequence ID" value="KFM62499.1"/>
    <property type="molecule type" value="Genomic_DNA"/>
</dbReference>
<keyword evidence="3" id="KW-0963">Cytoplasm</keyword>
<name>A0A087TBL0_STEMI</name>
<protein>
    <recommendedName>
        <fullName evidence="7">Translation initiation factor eIF2B subunit alpha</fullName>
    </recommendedName>
    <alternativeName>
        <fullName evidence="8">eIF2B GDP-GTP exchange factor subunit alpha</fullName>
    </alternativeName>
</protein>
<dbReference type="InterPro" id="IPR051501">
    <property type="entry name" value="eIF2B_alpha/beta/delta"/>
</dbReference>
<evidence type="ECO:0000256" key="9">
    <source>
        <dbReference type="ARBA" id="ARBA00046432"/>
    </source>
</evidence>
<dbReference type="GO" id="GO:0005851">
    <property type="term" value="C:eukaryotic translation initiation factor 2B complex"/>
    <property type="evidence" value="ECO:0007669"/>
    <property type="project" value="TreeGrafter"/>
</dbReference>
<keyword evidence="4 11" id="KW-0396">Initiation factor</keyword>
<dbReference type="STRING" id="407821.A0A087TBL0"/>
<comment type="subunit">
    <text evidence="9">Component of the translation initiation factor 2B (eIF2B) complex which is a heterodecamer of two sets of five different subunits: alpha, beta, gamma, delta and epsilon. Subunits alpha, beta and delta comprise a regulatory subcomplex and subunits epsilon and gamma comprise a catalytic subcomplex. Within the complex, the hexameric regulatory complex resides at the center, with the two heterodimeric catalytic subcomplexes bound on opposite sides.</text>
</comment>
<evidence type="ECO:0000313" key="12">
    <source>
        <dbReference type="Proteomes" id="UP000054359"/>
    </source>
</evidence>
<evidence type="ECO:0000256" key="1">
    <source>
        <dbReference type="ARBA" id="ARBA00004514"/>
    </source>
</evidence>
<feature type="non-terminal residue" evidence="11">
    <location>
        <position position="284"/>
    </location>
</feature>
<accession>A0A087TBL0</accession>
<evidence type="ECO:0000256" key="3">
    <source>
        <dbReference type="ARBA" id="ARBA00022490"/>
    </source>
</evidence>
<organism evidence="11 12">
    <name type="scientific">Stegodyphus mimosarum</name>
    <name type="common">African social velvet spider</name>
    <dbReference type="NCBI Taxonomy" id="407821"/>
    <lineage>
        <taxon>Eukaryota</taxon>
        <taxon>Metazoa</taxon>
        <taxon>Ecdysozoa</taxon>
        <taxon>Arthropoda</taxon>
        <taxon>Chelicerata</taxon>
        <taxon>Arachnida</taxon>
        <taxon>Araneae</taxon>
        <taxon>Araneomorphae</taxon>
        <taxon>Entelegynae</taxon>
        <taxon>Eresoidea</taxon>
        <taxon>Eresidae</taxon>
        <taxon>Stegodyphus</taxon>
    </lineage>
</organism>
<dbReference type="GO" id="GO:0005829">
    <property type="term" value="C:cytosol"/>
    <property type="evidence" value="ECO:0007669"/>
    <property type="project" value="UniProtKB-SubCell"/>
</dbReference>
<evidence type="ECO:0000256" key="6">
    <source>
        <dbReference type="ARBA" id="ARBA00043898"/>
    </source>
</evidence>
<keyword evidence="5" id="KW-0648">Protein biosynthesis</keyword>
<dbReference type="Pfam" id="PF01008">
    <property type="entry name" value="IF-2B"/>
    <property type="match status" value="1"/>
</dbReference>
<dbReference type="InterPro" id="IPR042528">
    <property type="entry name" value="elF-2B_alpha_N"/>
</dbReference>
<evidence type="ECO:0000256" key="10">
    <source>
        <dbReference type="RuleBase" id="RU003814"/>
    </source>
</evidence>
<dbReference type="SUPFAM" id="SSF100950">
    <property type="entry name" value="NagB/RpiA/CoA transferase-like"/>
    <property type="match status" value="1"/>
</dbReference>
<dbReference type="Proteomes" id="UP000054359">
    <property type="component" value="Unassembled WGS sequence"/>
</dbReference>
<dbReference type="InterPro" id="IPR037171">
    <property type="entry name" value="NagB/RpiA_transferase-like"/>
</dbReference>
<dbReference type="Gene3D" id="1.20.120.1070">
    <property type="entry name" value="Translation initiation factor eIF-2B, N-terminal domain"/>
    <property type="match status" value="1"/>
</dbReference>
<evidence type="ECO:0000256" key="8">
    <source>
        <dbReference type="ARBA" id="ARBA00044236"/>
    </source>
</evidence>
<comment type="subcellular location">
    <subcellularLocation>
        <location evidence="1">Cytoplasm</location>
        <location evidence="1">Cytosol</location>
    </subcellularLocation>
</comment>
<dbReference type="PANTHER" id="PTHR45860:SF1">
    <property type="entry name" value="TRANSLATION INITIATION FACTOR EIF-2B SUBUNIT ALPHA"/>
    <property type="match status" value="1"/>
</dbReference>
<reference evidence="11 12" key="1">
    <citation type="submission" date="2013-11" db="EMBL/GenBank/DDBJ databases">
        <title>Genome sequencing of Stegodyphus mimosarum.</title>
        <authorList>
            <person name="Bechsgaard J."/>
        </authorList>
    </citation>
    <scope>NUCLEOTIDE SEQUENCE [LARGE SCALE GENOMIC DNA]</scope>
</reference>
<dbReference type="PANTHER" id="PTHR45860">
    <property type="entry name" value="TRANSLATION INITIATION FACTOR EIF-2B SUBUNIT ALPHA"/>
    <property type="match status" value="1"/>
</dbReference>
<dbReference type="OrthoDB" id="10249309at2759"/>
<keyword evidence="12" id="KW-1185">Reference proteome</keyword>
<proteinExistence type="inferred from homology"/>
<dbReference type="GO" id="GO:0003743">
    <property type="term" value="F:translation initiation factor activity"/>
    <property type="evidence" value="ECO:0007669"/>
    <property type="project" value="UniProtKB-KW"/>
</dbReference>
<evidence type="ECO:0000313" key="11">
    <source>
        <dbReference type="EMBL" id="KFM62499.1"/>
    </source>
</evidence>
<dbReference type="Gene3D" id="3.40.50.10470">
    <property type="entry name" value="Translation initiation factor eif-2b, domain 2"/>
    <property type="match status" value="1"/>
</dbReference>
<evidence type="ECO:0000256" key="2">
    <source>
        <dbReference type="ARBA" id="ARBA00007251"/>
    </source>
</evidence>
<dbReference type="GO" id="GO:0005085">
    <property type="term" value="F:guanyl-nucleotide exchange factor activity"/>
    <property type="evidence" value="ECO:0007669"/>
    <property type="project" value="TreeGrafter"/>
</dbReference>
<evidence type="ECO:0000256" key="5">
    <source>
        <dbReference type="ARBA" id="ARBA00022917"/>
    </source>
</evidence>
<comment type="function">
    <text evidence="6">Acts as a component of the translation initiation factor 2B (eIF2B) complex, which catalyzes the exchange of GDP for GTP on eukaryotic initiation factor 2 (eIF2) gamma subunit. Its guanine nucleotide exchange factor activity is repressed when bound to eIF2 complex phosphorylated on the alpha subunit, thereby limiting the amount of methionyl-initiator methionine tRNA available to the ribosome and consequently global translation is repressed.</text>
</comment>
<sequence length="284" mass="31536">MNNESAVVDFKNILETLPDVSAAVAALTVLLEFVIKDTSETIQELDSNIKSVVEALNCVDCSVTSVKSACELFMRFITLTSLDHSDFKECKRVLSQRGKLFLERVSGARMKIAKLGHTFIVDGMKVLIHSHSKVVYQTLLEAYSAKKRFHVYVTESGPDFSGRLMHQKLEKAGISCTLILDAAIGYVLEKVDLVFLGAEGVVESGGIINKIGTYGIAICAKEMNKPVYVLAESFKFLRLYPLNQRDLPNELKHLSSRVNSKEHPLIDYTPPSYITLLFSDLGIL</sequence>
<evidence type="ECO:0000256" key="4">
    <source>
        <dbReference type="ARBA" id="ARBA00022540"/>
    </source>
</evidence>